<dbReference type="SUPFAM" id="SSF56436">
    <property type="entry name" value="C-type lectin-like"/>
    <property type="match status" value="1"/>
</dbReference>
<keyword evidence="3" id="KW-0808">Transferase</keyword>
<dbReference type="CDD" id="cd14014">
    <property type="entry name" value="STKc_PknB_like"/>
    <property type="match status" value="1"/>
</dbReference>
<dbReference type="GO" id="GO:0004674">
    <property type="term" value="F:protein serine/threonine kinase activity"/>
    <property type="evidence" value="ECO:0007669"/>
    <property type="project" value="UniProtKB-KW"/>
</dbReference>
<evidence type="ECO:0000259" key="8">
    <source>
        <dbReference type="PROSITE" id="PS50011"/>
    </source>
</evidence>
<dbReference type="GO" id="GO:0005524">
    <property type="term" value="F:ATP binding"/>
    <property type="evidence" value="ECO:0007669"/>
    <property type="project" value="UniProtKB-UniRule"/>
</dbReference>
<dbReference type="Pfam" id="PF03781">
    <property type="entry name" value="FGE-sulfatase"/>
    <property type="match status" value="1"/>
</dbReference>
<dbReference type="PROSITE" id="PS50011">
    <property type="entry name" value="PROTEIN_KINASE_DOM"/>
    <property type="match status" value="1"/>
</dbReference>
<evidence type="ECO:0000313" key="10">
    <source>
        <dbReference type="Proteomes" id="UP000696931"/>
    </source>
</evidence>
<keyword evidence="2" id="KW-0723">Serine/threonine-protein kinase</keyword>
<reference evidence="9" key="1">
    <citation type="submission" date="2020-07" db="EMBL/GenBank/DDBJ databases">
        <title>Huge and variable diversity of episymbiotic CPR bacteria and DPANN archaea in groundwater ecosystems.</title>
        <authorList>
            <person name="He C.Y."/>
            <person name="Keren R."/>
            <person name="Whittaker M."/>
            <person name="Farag I.F."/>
            <person name="Doudna J."/>
            <person name="Cate J.H.D."/>
            <person name="Banfield J.F."/>
        </authorList>
    </citation>
    <scope>NUCLEOTIDE SEQUENCE</scope>
    <source>
        <strain evidence="9">NC_groundwater_1813_Pr3_B-0.1um_71_17</strain>
    </source>
</reference>
<dbReference type="SUPFAM" id="SSF56112">
    <property type="entry name" value="Protein kinase-like (PK-like)"/>
    <property type="match status" value="1"/>
</dbReference>
<dbReference type="InterPro" id="IPR011009">
    <property type="entry name" value="Kinase-like_dom_sf"/>
</dbReference>
<dbReference type="Gene3D" id="1.10.510.10">
    <property type="entry name" value="Transferase(Phosphotransferase) domain 1"/>
    <property type="match status" value="1"/>
</dbReference>
<evidence type="ECO:0000256" key="1">
    <source>
        <dbReference type="ARBA" id="ARBA00012513"/>
    </source>
</evidence>
<comment type="caution">
    <text evidence="9">The sequence shown here is derived from an EMBL/GenBank/DDBJ whole genome shotgun (WGS) entry which is preliminary data.</text>
</comment>
<name>A0A933SEW3_UNCEI</name>
<dbReference type="Gene3D" id="3.40.50.1820">
    <property type="entry name" value="alpha/beta hydrolase"/>
    <property type="match status" value="1"/>
</dbReference>
<evidence type="ECO:0000256" key="3">
    <source>
        <dbReference type="ARBA" id="ARBA00022679"/>
    </source>
</evidence>
<keyword evidence="4 7" id="KW-0547">Nucleotide-binding</keyword>
<dbReference type="InterPro" id="IPR008271">
    <property type="entry name" value="Ser/Thr_kinase_AS"/>
</dbReference>
<keyword evidence="5 9" id="KW-0418">Kinase</keyword>
<dbReference type="AlphaFoldDB" id="A0A933SEW3"/>
<dbReference type="PANTHER" id="PTHR43289">
    <property type="entry name" value="MITOGEN-ACTIVATED PROTEIN KINASE KINASE KINASE 20-RELATED"/>
    <property type="match status" value="1"/>
</dbReference>
<evidence type="ECO:0000256" key="5">
    <source>
        <dbReference type="ARBA" id="ARBA00022777"/>
    </source>
</evidence>
<evidence type="ECO:0000256" key="4">
    <source>
        <dbReference type="ARBA" id="ARBA00022741"/>
    </source>
</evidence>
<dbReference type="Gene3D" id="3.30.200.20">
    <property type="entry name" value="Phosphorylase Kinase, domain 1"/>
    <property type="match status" value="1"/>
</dbReference>
<dbReference type="InterPro" id="IPR005532">
    <property type="entry name" value="SUMF_dom"/>
</dbReference>
<dbReference type="InterPro" id="IPR029058">
    <property type="entry name" value="AB_hydrolase_fold"/>
</dbReference>
<dbReference type="PANTHER" id="PTHR43289:SF34">
    <property type="entry name" value="SERINE_THREONINE-PROTEIN KINASE YBDM-RELATED"/>
    <property type="match status" value="1"/>
</dbReference>
<dbReference type="Pfam" id="PF00069">
    <property type="entry name" value="Pkinase"/>
    <property type="match status" value="1"/>
</dbReference>
<dbReference type="Proteomes" id="UP000696931">
    <property type="component" value="Unassembled WGS sequence"/>
</dbReference>
<dbReference type="InterPro" id="IPR000719">
    <property type="entry name" value="Prot_kinase_dom"/>
</dbReference>
<dbReference type="SMART" id="SM00220">
    <property type="entry name" value="S_TKc"/>
    <property type="match status" value="1"/>
</dbReference>
<dbReference type="Gene3D" id="3.90.1580.10">
    <property type="entry name" value="paralog of FGE (formylglycine-generating enzyme)"/>
    <property type="match status" value="1"/>
</dbReference>
<feature type="binding site" evidence="7">
    <location>
        <position position="41"/>
    </location>
    <ligand>
        <name>ATP</name>
        <dbReference type="ChEBI" id="CHEBI:30616"/>
    </ligand>
</feature>
<accession>A0A933SEW3</accession>
<dbReference type="InterPro" id="IPR016187">
    <property type="entry name" value="CTDL_fold"/>
</dbReference>
<dbReference type="InterPro" id="IPR042095">
    <property type="entry name" value="SUMF_sf"/>
</dbReference>
<dbReference type="EC" id="2.7.11.1" evidence="1"/>
<dbReference type="SUPFAM" id="SSF53474">
    <property type="entry name" value="alpha/beta-Hydrolases"/>
    <property type="match status" value="1"/>
</dbReference>
<sequence>MPLTPGTRLGPYEISAPIGAGGMGDVYRARDSRLGRDVAIKVLSTRLTSSDDLRARFEREARTLSQLNHPHICTLHDVGSHEGADYLVMELIEGETLASRLERGPLEIAALLSSAVQIAGALAEAHRAGLVHRDLKPANLMLTESGVKLLDFGLAAPAITRPEQGEISQVETVHQPLTAAGMMVGTFQYMAPEQLEGREADERSDLFALGCVLYEMATGRRPFRGNDTITRLSSMLRDRPDPPASLNAAMPRALGEIVARCLERDPALRYASATELRDALLALERWPYDEALPELSRICERILLLEEGAESWNAFVLAREIEKLAPGDPMLERLRPDFSQPITILSDPPGAHVTARFYGDPDGPRLELGRTPLENVPYPRGVTRLELELPGYRPACDMVLNLSRVLTNATEADSPTWRYTLHRPGEIPDEMEAVPAGGFPLYMPGLDHLDTEPTGAFLMDRHPVTNREYKRFVDDGGYAREEFWREPFTDGAQTLSRAEAMTRLTDAVGQPGPARWEMGDYPAGEDDHPVTGVSWYEAAAYAAWAGKTLPTIFHWNRVAMTFSSALIVPFANLSGRGTVAVGSTNSVNRFGVHDLAGNVREWVVNSFGSSDQRYILGGGWNDMGYAFVDAYGQPAFDRSATNGIRCIRAMEPDPNQERLSRAIEFPTRDFLAEPTVSDDVFGFFLRQFHYDRTPLDAKIVAEQPVPAGVWQTIDLAAAYGGERMQAHLFLPARGRAPYQTVVLFPGSLALHTRSFNLAEVQRVEWILKSGRALLLPVYKSTYERGDELVSDYPQPTAFYKDHVIMWGRDLGRAIDYVETRPDLDAGRIAYFGTSWGGQLGSILPAVETRIRANVLYVAGFCFQRSLPEVDPVHYVRRVTQPTLMLNGELDFFFPAETSQRPMFELLGTAPEHKRRLTYPRGHTVPKVDLIKETLGWLEKYLGPVE</sequence>
<evidence type="ECO:0000256" key="7">
    <source>
        <dbReference type="PROSITE-ProRule" id="PRU10141"/>
    </source>
</evidence>
<organism evidence="9 10">
    <name type="scientific">Eiseniibacteriota bacterium</name>
    <dbReference type="NCBI Taxonomy" id="2212470"/>
    <lineage>
        <taxon>Bacteria</taxon>
        <taxon>Candidatus Eiseniibacteriota</taxon>
    </lineage>
</organism>
<evidence type="ECO:0000256" key="2">
    <source>
        <dbReference type="ARBA" id="ARBA00022527"/>
    </source>
</evidence>
<proteinExistence type="predicted"/>
<dbReference type="InterPro" id="IPR017441">
    <property type="entry name" value="Protein_kinase_ATP_BS"/>
</dbReference>
<keyword evidence="6 7" id="KW-0067">ATP-binding</keyword>
<dbReference type="FunFam" id="1.10.510.10:FF:000021">
    <property type="entry name" value="Serine/threonine protein kinase"/>
    <property type="match status" value="1"/>
</dbReference>
<dbReference type="EMBL" id="JACRIW010000042">
    <property type="protein sequence ID" value="MBI5169133.1"/>
    <property type="molecule type" value="Genomic_DNA"/>
</dbReference>
<evidence type="ECO:0000256" key="6">
    <source>
        <dbReference type="ARBA" id="ARBA00022840"/>
    </source>
</evidence>
<gene>
    <name evidence="9" type="ORF">HZA61_06570</name>
</gene>
<protein>
    <recommendedName>
        <fullName evidence="1">non-specific serine/threonine protein kinase</fullName>
        <ecNumber evidence="1">2.7.11.1</ecNumber>
    </recommendedName>
</protein>
<dbReference type="PROSITE" id="PS00108">
    <property type="entry name" value="PROTEIN_KINASE_ST"/>
    <property type="match status" value="1"/>
</dbReference>
<feature type="domain" description="Protein kinase" evidence="8">
    <location>
        <begin position="12"/>
        <end position="281"/>
    </location>
</feature>
<dbReference type="PROSITE" id="PS00107">
    <property type="entry name" value="PROTEIN_KINASE_ATP"/>
    <property type="match status" value="1"/>
</dbReference>
<evidence type="ECO:0000313" key="9">
    <source>
        <dbReference type="EMBL" id="MBI5169133.1"/>
    </source>
</evidence>